<dbReference type="InterPro" id="IPR041522">
    <property type="entry name" value="CdaR_GGDEF"/>
</dbReference>
<evidence type="ECO:0000256" key="4">
    <source>
        <dbReference type="ARBA" id="ARBA00022553"/>
    </source>
</evidence>
<evidence type="ECO:0000256" key="9">
    <source>
        <dbReference type="ARBA" id="ARBA00024867"/>
    </source>
</evidence>
<evidence type="ECO:0000256" key="7">
    <source>
        <dbReference type="ARBA" id="ARBA00023125"/>
    </source>
</evidence>
<dbReference type="SMART" id="SM00342">
    <property type="entry name" value="HTH_ARAC"/>
    <property type="match status" value="1"/>
</dbReference>
<reference evidence="13 14" key="1">
    <citation type="submission" date="2020-08" db="EMBL/GenBank/DDBJ databases">
        <title>Genome public.</title>
        <authorList>
            <person name="Liu C."/>
            <person name="Sun Q."/>
        </authorList>
    </citation>
    <scope>NUCLEOTIDE SEQUENCE [LARGE SCALE GENOMIC DNA]</scope>
    <source>
        <strain evidence="13 14">3_YM_SP_D4_24.mj</strain>
    </source>
</reference>
<evidence type="ECO:0000259" key="12">
    <source>
        <dbReference type="PROSITE" id="PS50110"/>
    </source>
</evidence>
<dbReference type="InterPro" id="IPR020449">
    <property type="entry name" value="Tscrpt_reg_AraC-type_HTH"/>
</dbReference>
<dbReference type="InterPro" id="IPR018062">
    <property type="entry name" value="HTH_AraC-typ_CS"/>
</dbReference>
<dbReference type="PROSITE" id="PS50110">
    <property type="entry name" value="RESPONSE_REGULATORY"/>
    <property type="match status" value="1"/>
</dbReference>
<organism evidence="13 14">
    <name type="scientific">Blautia stercoris</name>
    <dbReference type="NCBI Taxonomy" id="871664"/>
    <lineage>
        <taxon>Bacteria</taxon>
        <taxon>Bacillati</taxon>
        <taxon>Bacillota</taxon>
        <taxon>Clostridia</taxon>
        <taxon>Lachnospirales</taxon>
        <taxon>Lachnospiraceae</taxon>
        <taxon>Blautia</taxon>
    </lineage>
</organism>
<evidence type="ECO:0000256" key="5">
    <source>
        <dbReference type="ARBA" id="ARBA00023012"/>
    </source>
</evidence>
<dbReference type="PROSITE" id="PS01124">
    <property type="entry name" value="HTH_ARAC_FAMILY_2"/>
    <property type="match status" value="1"/>
</dbReference>
<keyword evidence="7" id="KW-0238">DNA-binding</keyword>
<evidence type="ECO:0000259" key="11">
    <source>
        <dbReference type="PROSITE" id="PS01124"/>
    </source>
</evidence>
<keyword evidence="14" id="KW-1185">Reference proteome</keyword>
<dbReference type="PANTHER" id="PTHR42713:SF3">
    <property type="entry name" value="TRANSCRIPTIONAL REGULATORY PROTEIN HPTR"/>
    <property type="match status" value="1"/>
</dbReference>
<evidence type="ECO:0000256" key="6">
    <source>
        <dbReference type="ARBA" id="ARBA00023015"/>
    </source>
</evidence>
<dbReference type="RefSeq" id="WP_117457129.1">
    <property type="nucleotide sequence ID" value="NZ_JACRTP010000004.1"/>
</dbReference>
<dbReference type="InterPro" id="IPR009057">
    <property type="entry name" value="Homeodomain-like_sf"/>
</dbReference>
<dbReference type="Gene3D" id="3.40.50.2300">
    <property type="match status" value="1"/>
</dbReference>
<evidence type="ECO:0000256" key="10">
    <source>
        <dbReference type="PROSITE-ProRule" id="PRU00169"/>
    </source>
</evidence>
<keyword evidence="8" id="KW-0804">Transcription</keyword>
<evidence type="ECO:0000256" key="1">
    <source>
        <dbReference type="ARBA" id="ARBA00004496"/>
    </source>
</evidence>
<dbReference type="PROSITE" id="PS00041">
    <property type="entry name" value="HTH_ARAC_FAMILY_1"/>
    <property type="match status" value="1"/>
</dbReference>
<dbReference type="InterPro" id="IPR011006">
    <property type="entry name" value="CheY-like_superfamily"/>
</dbReference>
<dbReference type="SUPFAM" id="SSF52172">
    <property type="entry name" value="CheY-like"/>
    <property type="match status" value="1"/>
</dbReference>
<dbReference type="Pfam" id="PF12833">
    <property type="entry name" value="HTH_18"/>
    <property type="match status" value="1"/>
</dbReference>
<accession>A0ABR7PC65</accession>
<dbReference type="InterPro" id="IPR018060">
    <property type="entry name" value="HTH_AraC"/>
</dbReference>
<keyword evidence="3" id="KW-0963">Cytoplasm</keyword>
<dbReference type="Pfam" id="PF17853">
    <property type="entry name" value="GGDEF_2"/>
    <property type="match status" value="1"/>
</dbReference>
<gene>
    <name evidence="13" type="ORF">H8712_10450</name>
</gene>
<evidence type="ECO:0000256" key="2">
    <source>
        <dbReference type="ARBA" id="ARBA00018672"/>
    </source>
</evidence>
<dbReference type="PANTHER" id="PTHR42713">
    <property type="entry name" value="HISTIDINE KINASE-RELATED"/>
    <property type="match status" value="1"/>
</dbReference>
<dbReference type="Proteomes" id="UP000661649">
    <property type="component" value="Unassembled WGS sequence"/>
</dbReference>
<dbReference type="SUPFAM" id="SSF46689">
    <property type="entry name" value="Homeodomain-like"/>
    <property type="match status" value="1"/>
</dbReference>
<evidence type="ECO:0000256" key="3">
    <source>
        <dbReference type="ARBA" id="ARBA00022490"/>
    </source>
</evidence>
<feature type="modified residue" description="4-aspartylphosphate" evidence="10">
    <location>
        <position position="55"/>
    </location>
</feature>
<proteinExistence type="predicted"/>
<evidence type="ECO:0000256" key="8">
    <source>
        <dbReference type="ARBA" id="ARBA00023163"/>
    </source>
</evidence>
<comment type="subcellular location">
    <subcellularLocation>
        <location evidence="1">Cytoplasm</location>
    </subcellularLocation>
</comment>
<dbReference type="Pfam" id="PF00072">
    <property type="entry name" value="Response_reg"/>
    <property type="match status" value="1"/>
</dbReference>
<keyword evidence="5" id="KW-0902">Two-component regulatory system</keyword>
<comment type="function">
    <text evidence="9">May play the central regulatory role in sporulation. It may be an element of the effector pathway responsible for the activation of sporulation genes in response to nutritional stress. Spo0A may act in concert with spo0H (a sigma factor) to control the expression of some genes that are critical to the sporulation process.</text>
</comment>
<dbReference type="InterPro" id="IPR001789">
    <property type="entry name" value="Sig_transdc_resp-reg_receiver"/>
</dbReference>
<dbReference type="CDD" id="cd17536">
    <property type="entry name" value="REC_YesN-like"/>
    <property type="match status" value="1"/>
</dbReference>
<comment type="caution">
    <text evidence="13">The sequence shown here is derived from an EMBL/GenBank/DDBJ whole genome shotgun (WGS) entry which is preliminary data.</text>
</comment>
<dbReference type="SMART" id="SM00448">
    <property type="entry name" value="REC"/>
    <property type="match status" value="1"/>
</dbReference>
<sequence length="528" mass="61085">MYKIMIIDDNHISVDGICHNIDWSDLNAEVVCKAYDGQQALNYLQNNPVDLIISDIEMPQLDGLSLAENALKLNSSIKIILISAFDKFEYAKQAIRLGAFDYIEKPLDYAYLEEIIRNALDMLDKEQKNLAILKKSRPIMVDNFFHKLIQSSSDEARYTLSDYANYLQLNLEYHYYQAIVIRIQNAVEIKEKNGIEEYHIKLMSMSDTIGELFNKNFALVHTLSTFDEIVLLLGHNYSNPKYFYSTSYGLLTELIQLYKHHLFEINIGIGSIVKCLWSLSSSYSNALKSLEYRFFFPQKDIFTISDTVDKDYTVELYEVSGNEELIQLLCKNDLDGVKKWILSFSEELTQSYKNKQFIFLRVYQLLGHLLKFLCDMGLNINDMEKDIIKTYQQLDSFSTSAEIFQWLFHLCQTISDEMNLSTKSHQEHVCAATLEYIQQHYQDNTLCLNEIAENVHISPAHLSALFKKQRQQNISDVIADIRIEAACSLLKNTSLPLKEISAKVGYSNQYYFSSCFKKKTGKTPSSYR</sequence>
<dbReference type="EMBL" id="JACRTP010000004">
    <property type="protein sequence ID" value="MBC8629022.1"/>
    <property type="molecule type" value="Genomic_DNA"/>
</dbReference>
<feature type="domain" description="HTH araC/xylS-type" evidence="11">
    <location>
        <begin position="431"/>
        <end position="528"/>
    </location>
</feature>
<dbReference type="Gene3D" id="1.10.10.60">
    <property type="entry name" value="Homeodomain-like"/>
    <property type="match status" value="2"/>
</dbReference>
<evidence type="ECO:0000313" key="13">
    <source>
        <dbReference type="EMBL" id="MBC8629022.1"/>
    </source>
</evidence>
<keyword evidence="6" id="KW-0805">Transcription regulation</keyword>
<dbReference type="PRINTS" id="PR00032">
    <property type="entry name" value="HTHARAC"/>
</dbReference>
<evidence type="ECO:0000313" key="14">
    <source>
        <dbReference type="Proteomes" id="UP000661649"/>
    </source>
</evidence>
<dbReference type="InterPro" id="IPR051552">
    <property type="entry name" value="HptR"/>
</dbReference>
<protein>
    <recommendedName>
        <fullName evidence="2">Stage 0 sporulation protein A homolog</fullName>
    </recommendedName>
</protein>
<feature type="domain" description="Response regulatory" evidence="12">
    <location>
        <begin position="3"/>
        <end position="120"/>
    </location>
</feature>
<keyword evidence="4 10" id="KW-0597">Phosphoprotein</keyword>
<name>A0ABR7PC65_9FIRM</name>